<dbReference type="OrthoDB" id="9984533at2759"/>
<gene>
    <name evidence="4" type="ORF">CC86DRAFT_280697</name>
</gene>
<dbReference type="PANTHER" id="PTHR47706:SF9">
    <property type="entry name" value="NMRA-LIKE DOMAIN-CONTAINING PROTEIN-RELATED"/>
    <property type="match status" value="1"/>
</dbReference>
<evidence type="ECO:0000313" key="5">
    <source>
        <dbReference type="Proteomes" id="UP000799424"/>
    </source>
</evidence>
<sequence length="283" mass="31195">AGGALGIPTLNQFLNAGYEVSVLSRKESTTAIPEGTRVFKVGYKDFSSVKAAMEGQDVVVSIVGGHAAADQTIFIDAALAAGVKRFFPSEYGPWTRDPQMVEINPYTNPYKTAIVDYLQSKESQMSWTGLVTGGFFDWAMTNEFFGFNFKNKTAGLIDEGKTIFASTTLATIAKAIRTCVEQADETKNKYVFIASFHHSQQDILDVIEKIDGQKWTVTYLKSEEVIANGQRRVKAGDFSGIMYLTRGCAMGKMGLVELRPHGLWNEKLGISEDDMATEFVNFI</sequence>
<dbReference type="SUPFAM" id="SSF51735">
    <property type="entry name" value="NAD(P)-binding Rossmann-fold domains"/>
    <property type="match status" value="1"/>
</dbReference>
<dbReference type="Pfam" id="PF05368">
    <property type="entry name" value="NmrA"/>
    <property type="match status" value="1"/>
</dbReference>
<dbReference type="InterPro" id="IPR045312">
    <property type="entry name" value="PCBER-like"/>
</dbReference>
<dbReference type="EMBL" id="MU006217">
    <property type="protein sequence ID" value="KAF2832143.1"/>
    <property type="molecule type" value="Genomic_DNA"/>
</dbReference>
<evidence type="ECO:0000259" key="3">
    <source>
        <dbReference type="Pfam" id="PF05368"/>
    </source>
</evidence>
<dbReference type="PANTHER" id="PTHR47706">
    <property type="entry name" value="NMRA-LIKE FAMILY PROTEIN"/>
    <property type="match status" value="1"/>
</dbReference>
<evidence type="ECO:0000256" key="2">
    <source>
        <dbReference type="ARBA" id="ARBA00023002"/>
    </source>
</evidence>
<name>A0A6A7AG90_9PLEO</name>
<keyword evidence="2" id="KW-0560">Oxidoreductase</keyword>
<keyword evidence="5" id="KW-1185">Reference proteome</keyword>
<feature type="domain" description="NmrA-like" evidence="3">
    <location>
        <begin position="2"/>
        <end position="228"/>
    </location>
</feature>
<dbReference type="GO" id="GO:0016491">
    <property type="term" value="F:oxidoreductase activity"/>
    <property type="evidence" value="ECO:0007669"/>
    <property type="project" value="UniProtKB-KW"/>
</dbReference>
<dbReference type="Gene3D" id="3.40.50.720">
    <property type="entry name" value="NAD(P)-binding Rossmann-like Domain"/>
    <property type="match status" value="1"/>
</dbReference>
<protein>
    <submittedName>
        <fullName evidence="4">Isoflavone reductase family protein</fullName>
    </submittedName>
</protein>
<proteinExistence type="predicted"/>
<feature type="non-terminal residue" evidence="4">
    <location>
        <position position="1"/>
    </location>
</feature>
<evidence type="ECO:0000256" key="1">
    <source>
        <dbReference type="ARBA" id="ARBA00022857"/>
    </source>
</evidence>
<dbReference type="InterPro" id="IPR036291">
    <property type="entry name" value="NAD(P)-bd_dom_sf"/>
</dbReference>
<dbReference type="InterPro" id="IPR051609">
    <property type="entry name" value="NmrA/Isoflavone_reductase-like"/>
</dbReference>
<organism evidence="4 5">
    <name type="scientific">Ophiobolus disseminans</name>
    <dbReference type="NCBI Taxonomy" id="1469910"/>
    <lineage>
        <taxon>Eukaryota</taxon>
        <taxon>Fungi</taxon>
        <taxon>Dikarya</taxon>
        <taxon>Ascomycota</taxon>
        <taxon>Pezizomycotina</taxon>
        <taxon>Dothideomycetes</taxon>
        <taxon>Pleosporomycetidae</taxon>
        <taxon>Pleosporales</taxon>
        <taxon>Pleosporineae</taxon>
        <taxon>Phaeosphaeriaceae</taxon>
        <taxon>Ophiobolus</taxon>
    </lineage>
</organism>
<dbReference type="Proteomes" id="UP000799424">
    <property type="component" value="Unassembled WGS sequence"/>
</dbReference>
<reference evidence="4" key="1">
    <citation type="journal article" date="2020" name="Stud. Mycol.">
        <title>101 Dothideomycetes genomes: a test case for predicting lifestyles and emergence of pathogens.</title>
        <authorList>
            <person name="Haridas S."/>
            <person name="Albert R."/>
            <person name="Binder M."/>
            <person name="Bloem J."/>
            <person name="Labutti K."/>
            <person name="Salamov A."/>
            <person name="Andreopoulos B."/>
            <person name="Baker S."/>
            <person name="Barry K."/>
            <person name="Bills G."/>
            <person name="Bluhm B."/>
            <person name="Cannon C."/>
            <person name="Castanera R."/>
            <person name="Culley D."/>
            <person name="Daum C."/>
            <person name="Ezra D."/>
            <person name="Gonzalez J."/>
            <person name="Henrissat B."/>
            <person name="Kuo A."/>
            <person name="Liang C."/>
            <person name="Lipzen A."/>
            <person name="Lutzoni F."/>
            <person name="Magnuson J."/>
            <person name="Mondo S."/>
            <person name="Nolan M."/>
            <person name="Ohm R."/>
            <person name="Pangilinan J."/>
            <person name="Park H.-J."/>
            <person name="Ramirez L."/>
            <person name="Alfaro M."/>
            <person name="Sun H."/>
            <person name="Tritt A."/>
            <person name="Yoshinaga Y."/>
            <person name="Zwiers L.-H."/>
            <person name="Turgeon B."/>
            <person name="Goodwin S."/>
            <person name="Spatafora J."/>
            <person name="Crous P."/>
            <person name="Grigoriev I."/>
        </authorList>
    </citation>
    <scope>NUCLEOTIDE SEQUENCE</scope>
    <source>
        <strain evidence="4">CBS 113818</strain>
    </source>
</reference>
<evidence type="ECO:0000313" key="4">
    <source>
        <dbReference type="EMBL" id="KAF2832143.1"/>
    </source>
</evidence>
<keyword evidence="1" id="KW-0521">NADP</keyword>
<accession>A0A6A7AG90</accession>
<dbReference type="Gene3D" id="3.90.25.10">
    <property type="entry name" value="UDP-galactose 4-epimerase, domain 1"/>
    <property type="match status" value="1"/>
</dbReference>
<dbReference type="CDD" id="cd05259">
    <property type="entry name" value="PCBER_SDR_a"/>
    <property type="match status" value="1"/>
</dbReference>
<dbReference type="InterPro" id="IPR008030">
    <property type="entry name" value="NmrA-like"/>
</dbReference>
<dbReference type="AlphaFoldDB" id="A0A6A7AG90"/>